<feature type="transmembrane region" description="Helical" evidence="1">
    <location>
        <begin position="25"/>
        <end position="47"/>
    </location>
</feature>
<evidence type="ECO:0000313" key="3">
    <source>
        <dbReference type="Proteomes" id="UP000176510"/>
    </source>
</evidence>
<protein>
    <recommendedName>
        <fullName evidence="4">PilN domain-containing protein</fullName>
    </recommendedName>
</protein>
<dbReference type="Proteomes" id="UP000176510">
    <property type="component" value="Unassembled WGS sequence"/>
</dbReference>
<proteinExistence type="predicted"/>
<name>A0A1G2L4A9_9BACT</name>
<keyword evidence="1" id="KW-0472">Membrane</keyword>
<evidence type="ECO:0000256" key="1">
    <source>
        <dbReference type="SAM" id="Phobius"/>
    </source>
</evidence>
<reference evidence="2 3" key="1">
    <citation type="journal article" date="2016" name="Nat. Commun.">
        <title>Thousands of microbial genomes shed light on interconnected biogeochemical processes in an aquifer system.</title>
        <authorList>
            <person name="Anantharaman K."/>
            <person name="Brown C.T."/>
            <person name="Hug L.A."/>
            <person name="Sharon I."/>
            <person name="Castelle C.J."/>
            <person name="Probst A.J."/>
            <person name="Thomas B.C."/>
            <person name="Singh A."/>
            <person name="Wilkins M.J."/>
            <person name="Karaoz U."/>
            <person name="Brodie E.L."/>
            <person name="Williams K.H."/>
            <person name="Hubbard S.S."/>
            <person name="Banfield J.F."/>
        </authorList>
    </citation>
    <scope>NUCLEOTIDE SEQUENCE [LARGE SCALE GENOMIC DNA]</scope>
</reference>
<evidence type="ECO:0000313" key="2">
    <source>
        <dbReference type="EMBL" id="OHA06533.1"/>
    </source>
</evidence>
<sequence length="184" mass="20328">MATDFLTSRQPSALSSALQGRGVSLFFIVAASALVLAAAGIGGLFVLNRAQESQRDEFIAQNRIKEESVRPELLQQVVLLDRRLKGVRTLIGEHMFTSNVFGVIEKNTHPQVRFLNFTFSADSLKLDMSGEAASYRALSRQIALFEQEPQIERTEFGGLSATSDGLVGFKLTLTFKPTLLHLRQ</sequence>
<dbReference type="EMBL" id="MHQR01000037">
    <property type="protein sequence ID" value="OHA06533.1"/>
    <property type="molecule type" value="Genomic_DNA"/>
</dbReference>
<dbReference type="STRING" id="1802279.A3B34_01300"/>
<keyword evidence="1" id="KW-0812">Transmembrane</keyword>
<comment type="caution">
    <text evidence="2">The sequence shown here is derived from an EMBL/GenBank/DDBJ whole genome shotgun (WGS) entry which is preliminary data.</text>
</comment>
<keyword evidence="1" id="KW-1133">Transmembrane helix</keyword>
<dbReference type="AlphaFoldDB" id="A0A1G2L4A9"/>
<evidence type="ECO:0008006" key="4">
    <source>
        <dbReference type="Google" id="ProtNLM"/>
    </source>
</evidence>
<organism evidence="2 3">
    <name type="scientific">Candidatus Sungbacteria bacterium RIFCSPLOWO2_01_FULL_54_21</name>
    <dbReference type="NCBI Taxonomy" id="1802279"/>
    <lineage>
        <taxon>Bacteria</taxon>
        <taxon>Candidatus Sungiibacteriota</taxon>
    </lineage>
</organism>
<gene>
    <name evidence="2" type="ORF">A3B34_01300</name>
</gene>
<accession>A0A1G2L4A9</accession>